<dbReference type="NCBIfam" id="NF005381">
    <property type="entry name" value="PRK06924.1"/>
    <property type="match status" value="1"/>
</dbReference>
<dbReference type="PROSITE" id="PS00061">
    <property type="entry name" value="ADH_SHORT"/>
    <property type="match status" value="1"/>
</dbReference>
<dbReference type="PANTHER" id="PTHR44085">
    <property type="entry name" value="SEPIAPTERIN REDUCTASE"/>
    <property type="match status" value="1"/>
</dbReference>
<sequence>MKYFIITGTSRGLGESMVKQIMDKNHTLFCISRKQNNELKEMAFEKGINLYYFSCDLHKTEEIEKVMERIFSSIDFSNAEGIYLVNNAGTIDPIKPIGKASPREITESIHVNLLAPMIVSSYFIRHTATFATQKVIVNISSGAANRARHGWTAYSTSKAGIDMFTKSVGFEQEVAEHPVTMISFSPGVMDTEMQEVIRKSKKEDFTEVEQFIEFNEKGMLRSPDFVASVILDLILNQELINGHVYDIKSYV</sequence>
<comment type="caution">
    <text evidence="7">The sequence shown here is derived from an EMBL/GenBank/DDBJ whole genome shotgun (WGS) entry which is preliminary data.</text>
</comment>
<dbReference type="STRING" id="1033734.GCA_000285535_01788"/>
<evidence type="ECO:0000256" key="1">
    <source>
        <dbReference type="ARBA" id="ARBA00004496"/>
    </source>
</evidence>
<dbReference type="Proteomes" id="UP000306477">
    <property type="component" value="Unassembled WGS sequence"/>
</dbReference>
<organism evidence="7 8">
    <name type="scientific">Bacillus timonensis</name>
    <dbReference type="NCBI Taxonomy" id="1033734"/>
    <lineage>
        <taxon>Bacteria</taxon>
        <taxon>Bacillati</taxon>
        <taxon>Bacillota</taxon>
        <taxon>Bacilli</taxon>
        <taxon>Bacillales</taxon>
        <taxon>Bacillaceae</taxon>
        <taxon>Bacillus</taxon>
    </lineage>
</organism>
<protein>
    <submittedName>
        <fullName evidence="7">(S)-benzoin forming benzil reductase</fullName>
        <ecNumber evidence="7">1.1.1.320</ecNumber>
    </submittedName>
</protein>
<evidence type="ECO:0000256" key="4">
    <source>
        <dbReference type="ARBA" id="ARBA00022857"/>
    </source>
</evidence>
<dbReference type="EMBL" id="SLUB01000005">
    <property type="protein sequence ID" value="THE14187.1"/>
    <property type="molecule type" value="Genomic_DNA"/>
</dbReference>
<dbReference type="InterPro" id="IPR051721">
    <property type="entry name" value="Biopterin_syn/organic_redct"/>
</dbReference>
<keyword evidence="8" id="KW-1185">Reference proteome</keyword>
<keyword evidence="4" id="KW-0521">NADP</keyword>
<dbReference type="OrthoDB" id="9794387at2"/>
<comment type="similarity">
    <text evidence="2 6">Belongs to the short-chain dehydrogenases/reductases (SDR) family.</text>
</comment>
<dbReference type="PRINTS" id="PR00080">
    <property type="entry name" value="SDRFAMILY"/>
</dbReference>
<evidence type="ECO:0000256" key="3">
    <source>
        <dbReference type="ARBA" id="ARBA00022490"/>
    </source>
</evidence>
<keyword evidence="5 7" id="KW-0560">Oxidoreductase</keyword>
<evidence type="ECO:0000313" key="7">
    <source>
        <dbReference type="EMBL" id="THE14187.1"/>
    </source>
</evidence>
<evidence type="ECO:0000313" key="8">
    <source>
        <dbReference type="Proteomes" id="UP000306477"/>
    </source>
</evidence>
<dbReference type="SUPFAM" id="SSF51735">
    <property type="entry name" value="NAD(P)-binding Rossmann-fold domains"/>
    <property type="match status" value="1"/>
</dbReference>
<gene>
    <name evidence="7" type="ORF">E1I69_05075</name>
</gene>
<dbReference type="GO" id="GO:0006729">
    <property type="term" value="P:tetrahydrobiopterin biosynthetic process"/>
    <property type="evidence" value="ECO:0007669"/>
    <property type="project" value="TreeGrafter"/>
</dbReference>
<evidence type="ECO:0000256" key="6">
    <source>
        <dbReference type="RuleBase" id="RU000363"/>
    </source>
</evidence>
<proteinExistence type="inferred from homology"/>
<dbReference type="GO" id="GO:0005737">
    <property type="term" value="C:cytoplasm"/>
    <property type="evidence" value="ECO:0007669"/>
    <property type="project" value="UniProtKB-SubCell"/>
</dbReference>
<comment type="subcellular location">
    <subcellularLocation>
        <location evidence="1">Cytoplasm</location>
    </subcellularLocation>
</comment>
<dbReference type="GO" id="GO:0004757">
    <property type="term" value="F:sepiapterin reductase (NADP+) activity"/>
    <property type="evidence" value="ECO:0007669"/>
    <property type="project" value="TreeGrafter"/>
</dbReference>
<accession>A0A4S3PWG4</accession>
<evidence type="ECO:0000256" key="5">
    <source>
        <dbReference type="ARBA" id="ARBA00023002"/>
    </source>
</evidence>
<dbReference type="InterPro" id="IPR036291">
    <property type="entry name" value="NAD(P)-bd_dom_sf"/>
</dbReference>
<evidence type="ECO:0000256" key="2">
    <source>
        <dbReference type="ARBA" id="ARBA00006484"/>
    </source>
</evidence>
<dbReference type="InterPro" id="IPR002347">
    <property type="entry name" value="SDR_fam"/>
</dbReference>
<dbReference type="InterPro" id="IPR020904">
    <property type="entry name" value="Sc_DH/Rdtase_CS"/>
</dbReference>
<dbReference type="EC" id="1.1.1.320" evidence="7"/>
<reference evidence="7 8" key="1">
    <citation type="journal article" date="2019" name="Indoor Air">
        <title>Impacts of indoor surface finishes on bacterial viability.</title>
        <authorList>
            <person name="Hu J."/>
            <person name="Maamar S.B."/>
            <person name="Glawe A.J."/>
            <person name="Gottel N."/>
            <person name="Gilbert J.A."/>
            <person name="Hartmann E.M."/>
        </authorList>
    </citation>
    <scope>NUCLEOTIDE SEQUENCE [LARGE SCALE GENOMIC DNA]</scope>
    <source>
        <strain evidence="7 8">AF060A6</strain>
    </source>
</reference>
<dbReference type="PANTHER" id="PTHR44085:SF2">
    <property type="entry name" value="SEPIAPTERIN REDUCTASE"/>
    <property type="match status" value="1"/>
</dbReference>
<dbReference type="AlphaFoldDB" id="A0A4S3PWG4"/>
<dbReference type="Gene3D" id="3.40.50.720">
    <property type="entry name" value="NAD(P)-binding Rossmann-like Domain"/>
    <property type="match status" value="1"/>
</dbReference>
<name>A0A4S3PWG4_9BACI</name>
<dbReference type="Pfam" id="PF00106">
    <property type="entry name" value="adh_short"/>
    <property type="match status" value="1"/>
</dbReference>
<dbReference type="PRINTS" id="PR00081">
    <property type="entry name" value="GDHRDH"/>
</dbReference>
<keyword evidence="3" id="KW-0963">Cytoplasm</keyword>